<evidence type="ECO:0000256" key="1">
    <source>
        <dbReference type="SAM" id="Coils"/>
    </source>
</evidence>
<proteinExistence type="predicted"/>
<sequence>MRRLRQKFLENPILHEEAKGKEKERYYQRAASGKIKTIETMSGHDIDTSYEKKKTIKALEEENRKTKTRLEKYKKRLSSLKRKKRKLKMKAQERRFTDSWKVEINLLKLKYTKKCCLEVLSANKYSTTVRNVTKSEKGYEKLNVEEIHWHFRESACGKDVPDGVRAALKRTADGLVAHQIDIPDCDMLVPLLQQHFNGIAVKQGQEPLITSIEKYIPKYIPVFKVTKKIHEVVFKKGSHSLQSSAVVKTVIIEDLNTRRSTVHLIQEQNMNYKIRPNHNDYLIVKVTGTKSVRNYIANVTECISEEEVRVRFMTRCAQTAAKMISEEQEFIISSSDIVHVMNQPEVAAGGSWSSAMVLHLASVAAVASETCRWRVVSQLSEIGSMINTENCCTIRVQNWTGDRDEVHFEPPKLAVRNLDSRSAAINHEISLVQHFYIGTKIRLDPGTELGSFVLGSMKTLVLPGISQLKTTTPHSMLKEDWSNYEEKIGVQDEQLFVIDGGRRGAPGMLVVCPRHPESKDASGFSAAPPCSTCNTCICSKDYVAARPRSRSEGAIRATLTRTPSASSLLRARHLECERTKRCVIEHGQELLLTDRRITRAAIMPYRGRVAPVLERFNVLGW</sequence>
<gene>
    <name evidence="2" type="ORF">PR048_031822</name>
</gene>
<evidence type="ECO:0000313" key="3">
    <source>
        <dbReference type="Proteomes" id="UP001159363"/>
    </source>
</evidence>
<evidence type="ECO:0000313" key="2">
    <source>
        <dbReference type="EMBL" id="KAJ8868013.1"/>
    </source>
</evidence>
<organism evidence="2 3">
    <name type="scientific">Dryococelus australis</name>
    <dbReference type="NCBI Taxonomy" id="614101"/>
    <lineage>
        <taxon>Eukaryota</taxon>
        <taxon>Metazoa</taxon>
        <taxon>Ecdysozoa</taxon>
        <taxon>Arthropoda</taxon>
        <taxon>Hexapoda</taxon>
        <taxon>Insecta</taxon>
        <taxon>Pterygota</taxon>
        <taxon>Neoptera</taxon>
        <taxon>Polyneoptera</taxon>
        <taxon>Phasmatodea</taxon>
        <taxon>Verophasmatodea</taxon>
        <taxon>Anareolatae</taxon>
        <taxon>Phasmatidae</taxon>
        <taxon>Eurycanthinae</taxon>
        <taxon>Dryococelus</taxon>
    </lineage>
</organism>
<feature type="coiled-coil region" evidence="1">
    <location>
        <begin position="56"/>
        <end position="90"/>
    </location>
</feature>
<keyword evidence="3" id="KW-1185">Reference proteome</keyword>
<keyword evidence="1" id="KW-0175">Coiled coil</keyword>
<comment type="caution">
    <text evidence="2">The sequence shown here is derived from an EMBL/GenBank/DDBJ whole genome shotgun (WGS) entry which is preliminary data.</text>
</comment>
<accession>A0ABQ9G6D0</accession>
<dbReference type="Proteomes" id="UP001159363">
    <property type="component" value="Chromosome 14"/>
</dbReference>
<protein>
    <submittedName>
        <fullName evidence="2">Uncharacterized protein</fullName>
    </submittedName>
</protein>
<dbReference type="EMBL" id="JARBHB010000015">
    <property type="protein sequence ID" value="KAJ8868013.1"/>
    <property type="molecule type" value="Genomic_DNA"/>
</dbReference>
<name>A0ABQ9G6D0_9NEOP</name>
<reference evidence="2 3" key="1">
    <citation type="submission" date="2023-02" db="EMBL/GenBank/DDBJ databases">
        <title>LHISI_Scaffold_Assembly.</title>
        <authorList>
            <person name="Stuart O.P."/>
            <person name="Cleave R."/>
            <person name="Magrath M.J.L."/>
            <person name="Mikheyev A.S."/>
        </authorList>
    </citation>
    <scope>NUCLEOTIDE SEQUENCE [LARGE SCALE GENOMIC DNA]</scope>
    <source>
        <strain evidence="2">Daus_M_001</strain>
        <tissue evidence="2">Leg muscle</tissue>
    </source>
</reference>